<comment type="caution">
    <text evidence="6">The sequence shown here is derived from an EMBL/GenBank/DDBJ whole genome shotgun (WGS) entry which is preliminary data.</text>
</comment>
<keyword evidence="4 6" id="KW-0067">ATP-binding</keyword>
<name>A0A134A066_9FIRM</name>
<comment type="similarity">
    <text evidence="1">Belongs to the ABC transporter superfamily.</text>
</comment>
<dbReference type="EMBL" id="LSDA01000004">
    <property type="protein sequence ID" value="KXB61068.1"/>
    <property type="molecule type" value="Genomic_DNA"/>
</dbReference>
<feature type="domain" description="ABC transporter" evidence="5">
    <location>
        <begin position="21"/>
        <end position="247"/>
    </location>
</feature>
<dbReference type="OrthoDB" id="9778870at2"/>
<keyword evidence="3" id="KW-0547">Nucleotide-binding</keyword>
<dbReference type="PATRIC" id="fig|467210.3.peg.163"/>
<organism evidence="6 7">
    <name type="scientific">Lachnoanaerobaculum saburreum</name>
    <dbReference type="NCBI Taxonomy" id="467210"/>
    <lineage>
        <taxon>Bacteria</taxon>
        <taxon>Bacillati</taxon>
        <taxon>Bacillota</taxon>
        <taxon>Clostridia</taxon>
        <taxon>Lachnospirales</taxon>
        <taxon>Lachnospiraceae</taxon>
        <taxon>Lachnoanaerobaculum</taxon>
    </lineage>
</organism>
<evidence type="ECO:0000256" key="4">
    <source>
        <dbReference type="ARBA" id="ARBA00022840"/>
    </source>
</evidence>
<dbReference type="Gene3D" id="3.40.50.300">
    <property type="entry name" value="P-loop containing nucleotide triphosphate hydrolases"/>
    <property type="match status" value="1"/>
</dbReference>
<dbReference type="InterPro" id="IPR015860">
    <property type="entry name" value="ABC_transpr_TagH-like"/>
</dbReference>
<proteinExistence type="inferred from homology"/>
<dbReference type="SMART" id="SM00382">
    <property type="entry name" value="AAA"/>
    <property type="match status" value="1"/>
</dbReference>
<dbReference type="InterPro" id="IPR050683">
    <property type="entry name" value="Bact_Polysacc_Export_ATP-bd"/>
</dbReference>
<dbReference type="GO" id="GO:0140359">
    <property type="term" value="F:ABC-type transporter activity"/>
    <property type="evidence" value="ECO:0007669"/>
    <property type="project" value="InterPro"/>
</dbReference>
<dbReference type="PANTHER" id="PTHR46743">
    <property type="entry name" value="TEICHOIC ACIDS EXPORT ATP-BINDING PROTEIN TAGH"/>
    <property type="match status" value="1"/>
</dbReference>
<evidence type="ECO:0000256" key="3">
    <source>
        <dbReference type="ARBA" id="ARBA00022741"/>
    </source>
</evidence>
<dbReference type="GO" id="GO:0016887">
    <property type="term" value="F:ATP hydrolysis activity"/>
    <property type="evidence" value="ECO:0007669"/>
    <property type="project" value="InterPro"/>
</dbReference>
<dbReference type="InterPro" id="IPR027417">
    <property type="entry name" value="P-loop_NTPase"/>
</dbReference>
<dbReference type="GO" id="GO:0005524">
    <property type="term" value="F:ATP binding"/>
    <property type="evidence" value="ECO:0007669"/>
    <property type="project" value="UniProtKB-KW"/>
</dbReference>
<dbReference type="InterPro" id="IPR003593">
    <property type="entry name" value="AAA+_ATPase"/>
</dbReference>
<dbReference type="AlphaFoldDB" id="A0A134A066"/>
<accession>A0A134A066</accession>
<dbReference type="InterPro" id="IPR017871">
    <property type="entry name" value="ABC_transporter-like_CS"/>
</dbReference>
<dbReference type="PROSITE" id="PS00211">
    <property type="entry name" value="ABC_TRANSPORTER_1"/>
    <property type="match status" value="1"/>
</dbReference>
<reference evidence="7" key="1">
    <citation type="submission" date="2016-01" db="EMBL/GenBank/DDBJ databases">
        <authorList>
            <person name="Mitreva M."/>
            <person name="Pepin K.H."/>
            <person name="Mihindukulasuriya K.A."/>
            <person name="Fulton R."/>
            <person name="Fronick C."/>
            <person name="O'Laughlin M."/>
            <person name="Miner T."/>
            <person name="Herter B."/>
            <person name="Rosa B.A."/>
            <person name="Cordes M."/>
            <person name="Tomlinson C."/>
            <person name="Wollam A."/>
            <person name="Palsikar V.B."/>
            <person name="Mardis E.R."/>
            <person name="Wilson R.K."/>
        </authorList>
    </citation>
    <scope>NUCLEOTIDE SEQUENCE [LARGE SCALE GENOMIC DNA]</scope>
    <source>
        <strain evidence="7">DNF00896</strain>
    </source>
</reference>
<evidence type="ECO:0000259" key="5">
    <source>
        <dbReference type="PROSITE" id="PS50893"/>
    </source>
</evidence>
<dbReference type="InterPro" id="IPR003439">
    <property type="entry name" value="ABC_transporter-like_ATP-bd"/>
</dbReference>
<gene>
    <name evidence="6" type="ORF">HMPREF1866_00165</name>
</gene>
<dbReference type="PANTHER" id="PTHR46743:SF2">
    <property type="entry name" value="TEICHOIC ACIDS EXPORT ATP-BINDING PROTEIN TAGH"/>
    <property type="match status" value="1"/>
</dbReference>
<dbReference type="Proteomes" id="UP000070394">
    <property type="component" value="Unassembled WGS sequence"/>
</dbReference>
<keyword evidence="2" id="KW-0813">Transport</keyword>
<dbReference type="GO" id="GO:0016020">
    <property type="term" value="C:membrane"/>
    <property type="evidence" value="ECO:0007669"/>
    <property type="project" value="InterPro"/>
</dbReference>
<evidence type="ECO:0000313" key="6">
    <source>
        <dbReference type="EMBL" id="KXB61068.1"/>
    </source>
</evidence>
<dbReference type="SUPFAM" id="SSF52540">
    <property type="entry name" value="P-loop containing nucleoside triphosphate hydrolases"/>
    <property type="match status" value="1"/>
</dbReference>
<dbReference type="PROSITE" id="PS50893">
    <property type="entry name" value="ABC_TRANSPORTER_2"/>
    <property type="match status" value="1"/>
</dbReference>
<dbReference type="RefSeq" id="WP_060930182.1">
    <property type="nucleotide sequence ID" value="NZ_KQ959774.1"/>
</dbReference>
<sequence length="247" mass="27724">MNMIEVDHVSVTYILGDIKELSLKEFFIRKMHGEVITKEFKALDDITFHVEKGELLGIIGSNGSGKSTILKVLSNIMPASAGTVKVNGVVAPLLELTAGFDDEMTVKENVYLRGALLGYTKKFIEDKYDEIIDFAEIRDFEDVAFRKLSSGMKSKIAFSLASFVKPDILILDEVLSVGDISFKAKSEKRMKDLFDSGVTTILVSHAIEQIREMCTKVLWLEKGHMRGYGDTQEMCDEYEAYMRGEHA</sequence>
<dbReference type="Pfam" id="PF00005">
    <property type="entry name" value="ABC_tran"/>
    <property type="match status" value="1"/>
</dbReference>
<protein>
    <submittedName>
        <fullName evidence="6">Putative O-antigen export system ATP-binding protein RfbB</fullName>
    </submittedName>
</protein>
<dbReference type="CDD" id="cd03220">
    <property type="entry name" value="ABC_KpsT_Wzt"/>
    <property type="match status" value="1"/>
</dbReference>
<evidence type="ECO:0000313" key="7">
    <source>
        <dbReference type="Proteomes" id="UP000070394"/>
    </source>
</evidence>
<dbReference type="STRING" id="467210.HMPREF1866_00165"/>
<keyword evidence="7" id="KW-1185">Reference proteome</keyword>
<evidence type="ECO:0000256" key="2">
    <source>
        <dbReference type="ARBA" id="ARBA00022448"/>
    </source>
</evidence>
<evidence type="ECO:0000256" key="1">
    <source>
        <dbReference type="ARBA" id="ARBA00005417"/>
    </source>
</evidence>